<feature type="region of interest" description="Disordered" evidence="1">
    <location>
        <begin position="36"/>
        <end position="55"/>
    </location>
</feature>
<evidence type="ECO:0000256" key="2">
    <source>
        <dbReference type="SAM" id="SignalP"/>
    </source>
</evidence>
<feature type="chain" id="PRO_5034914589" evidence="2">
    <location>
        <begin position="20"/>
        <end position="55"/>
    </location>
</feature>
<organism evidence="3 4">
    <name type="scientific">Fusarium pseudocircinatum</name>
    <dbReference type="NCBI Taxonomy" id="56676"/>
    <lineage>
        <taxon>Eukaryota</taxon>
        <taxon>Fungi</taxon>
        <taxon>Dikarya</taxon>
        <taxon>Ascomycota</taxon>
        <taxon>Pezizomycotina</taxon>
        <taxon>Sordariomycetes</taxon>
        <taxon>Hypocreomycetidae</taxon>
        <taxon>Hypocreales</taxon>
        <taxon>Nectriaceae</taxon>
        <taxon>Fusarium</taxon>
        <taxon>Fusarium fujikuroi species complex</taxon>
    </lineage>
</organism>
<keyword evidence="4" id="KW-1185">Reference proteome</keyword>
<name>A0A8H5UR04_9HYPO</name>
<evidence type="ECO:0000256" key="1">
    <source>
        <dbReference type="SAM" id="MobiDB-lite"/>
    </source>
</evidence>
<dbReference type="Proteomes" id="UP000546213">
    <property type="component" value="Unassembled WGS sequence"/>
</dbReference>
<feature type="signal peptide" evidence="2">
    <location>
        <begin position="1"/>
        <end position="19"/>
    </location>
</feature>
<evidence type="ECO:0000313" key="3">
    <source>
        <dbReference type="EMBL" id="KAF5594394.1"/>
    </source>
</evidence>
<sequence length="55" mass="5973">MRLPAIVGAFGLLGTVVEAAPRGSWFSSFQQRRVARSPNGNAYDPPSYTPVNTYT</sequence>
<dbReference type="AlphaFoldDB" id="A0A8H5UR04"/>
<reference evidence="3 4" key="1">
    <citation type="submission" date="2020-05" db="EMBL/GenBank/DDBJ databases">
        <title>Identification and distribution of gene clusters putatively required for synthesis of sphingolipid metabolism inhibitors in phylogenetically diverse species of the filamentous fungus Fusarium.</title>
        <authorList>
            <person name="Kim H.-S."/>
            <person name="Busman M."/>
            <person name="Brown D.W."/>
            <person name="Divon H."/>
            <person name="Uhlig S."/>
            <person name="Proctor R.H."/>
        </authorList>
    </citation>
    <scope>NUCLEOTIDE SEQUENCE [LARGE SCALE GENOMIC DNA]</scope>
    <source>
        <strain evidence="3 4">NRRL 36939</strain>
    </source>
</reference>
<dbReference type="OrthoDB" id="5106403at2759"/>
<proteinExistence type="predicted"/>
<feature type="non-terminal residue" evidence="3">
    <location>
        <position position="1"/>
    </location>
</feature>
<protein>
    <submittedName>
        <fullName evidence="3">Repetitive proline-rich cell wall 1</fullName>
    </submittedName>
</protein>
<keyword evidence="2" id="KW-0732">Signal</keyword>
<dbReference type="EMBL" id="JAAOAS010000098">
    <property type="protein sequence ID" value="KAF5594394.1"/>
    <property type="molecule type" value="Genomic_DNA"/>
</dbReference>
<gene>
    <name evidence="3" type="ORF">FPCIR_4897</name>
</gene>
<accession>A0A8H5UR04</accession>
<comment type="caution">
    <text evidence="3">The sequence shown here is derived from an EMBL/GenBank/DDBJ whole genome shotgun (WGS) entry which is preliminary data.</text>
</comment>
<evidence type="ECO:0000313" key="4">
    <source>
        <dbReference type="Proteomes" id="UP000546213"/>
    </source>
</evidence>